<dbReference type="InterPro" id="IPR003599">
    <property type="entry name" value="Ig_sub"/>
</dbReference>
<gene>
    <name evidence="12" type="primary">Obsl1</name>
    <name evidence="12" type="ORF">RHICYA_R06932</name>
</gene>
<dbReference type="OrthoDB" id="9355041at2759"/>
<evidence type="ECO:0000256" key="9">
    <source>
        <dbReference type="ARBA" id="ARBA00023319"/>
    </source>
</evidence>
<feature type="domain" description="Ig-like" evidence="10">
    <location>
        <begin position="8"/>
        <end position="96"/>
    </location>
</feature>
<feature type="domain" description="Ig-like" evidence="10">
    <location>
        <begin position="1286"/>
        <end position="1346"/>
    </location>
</feature>
<feature type="domain" description="Ig-like" evidence="10">
    <location>
        <begin position="114"/>
        <end position="201"/>
    </location>
</feature>
<dbReference type="PANTHER" id="PTHR35971">
    <property type="entry name" value="SI:DKEY-31G6.6"/>
    <property type="match status" value="1"/>
</dbReference>
<accession>A0A7L1NGR8</accession>
<dbReference type="EMBL" id="VXBP01006103">
    <property type="protein sequence ID" value="NXN99134.1"/>
    <property type="molecule type" value="Genomic_DNA"/>
</dbReference>
<evidence type="ECO:0000256" key="1">
    <source>
        <dbReference type="ARBA" id="ARBA00004123"/>
    </source>
</evidence>
<dbReference type="InterPro" id="IPR003598">
    <property type="entry name" value="Ig_sub2"/>
</dbReference>
<feature type="domain" description="Ig-like" evidence="10">
    <location>
        <begin position="1093"/>
        <end position="1176"/>
    </location>
</feature>
<evidence type="ECO:0000256" key="3">
    <source>
        <dbReference type="ARBA" id="ARBA00006692"/>
    </source>
</evidence>
<dbReference type="PANTHER" id="PTHR35971:SF5">
    <property type="entry name" value="OBSCURIN LIKE CYTOSKELETAL ADAPTOR 1"/>
    <property type="match status" value="1"/>
</dbReference>
<feature type="domain" description="Ig-like" evidence="10">
    <location>
        <begin position="351"/>
        <end position="433"/>
    </location>
</feature>
<dbReference type="FunFam" id="2.60.40.10:FF:000211">
    <property type="entry name" value="Obscurin-like protein 1"/>
    <property type="match status" value="3"/>
</dbReference>
<evidence type="ECO:0000313" key="12">
    <source>
        <dbReference type="EMBL" id="NXN99134.1"/>
    </source>
</evidence>
<dbReference type="FunFam" id="2.60.40.10:FF:001002">
    <property type="entry name" value="obscurin-like protein 1 isoform X2"/>
    <property type="match status" value="1"/>
</dbReference>
<dbReference type="InterPro" id="IPR003961">
    <property type="entry name" value="FN3_dom"/>
</dbReference>
<keyword evidence="7" id="KW-1015">Disulfide bond</keyword>
<dbReference type="SUPFAM" id="SSF48726">
    <property type="entry name" value="Immunoglobulin"/>
    <property type="match status" value="19"/>
</dbReference>
<protein>
    <submittedName>
        <fullName evidence="12">OBSL1 protein</fullName>
    </submittedName>
</protein>
<dbReference type="SMART" id="SM00409">
    <property type="entry name" value="IG"/>
    <property type="match status" value="19"/>
</dbReference>
<dbReference type="InterPro" id="IPR013783">
    <property type="entry name" value="Ig-like_fold"/>
</dbReference>
<dbReference type="Proteomes" id="UP000565785">
    <property type="component" value="Unassembled WGS sequence"/>
</dbReference>
<feature type="domain" description="Ig-like" evidence="10">
    <location>
        <begin position="901"/>
        <end position="993"/>
    </location>
</feature>
<comment type="subcellular location">
    <subcellularLocation>
        <location evidence="2">Cytoplasm</location>
    </subcellularLocation>
    <subcellularLocation>
        <location evidence="1">Nucleus</location>
    </subcellularLocation>
</comment>
<feature type="domain" description="Ig-like" evidence="10">
    <location>
        <begin position="719"/>
        <end position="806"/>
    </location>
</feature>
<evidence type="ECO:0000256" key="6">
    <source>
        <dbReference type="ARBA" id="ARBA00022737"/>
    </source>
</evidence>
<feature type="domain" description="Ig-like" evidence="10">
    <location>
        <begin position="1630"/>
        <end position="1722"/>
    </location>
</feature>
<keyword evidence="5" id="KW-0597">Phosphoprotein</keyword>
<reference evidence="12 13" key="1">
    <citation type="submission" date="2019-09" db="EMBL/GenBank/DDBJ databases">
        <title>Bird 10,000 Genomes (B10K) Project - Family phase.</title>
        <authorList>
            <person name="Zhang G."/>
        </authorList>
    </citation>
    <scope>NUCLEOTIDE SEQUENCE [LARGE SCALE GENOMIC DNA]</scope>
    <source>
        <strain evidence="12">B10K-DU-002-35</strain>
        <tissue evidence="12">Muscle</tissue>
    </source>
</reference>
<evidence type="ECO:0000256" key="5">
    <source>
        <dbReference type="ARBA" id="ARBA00022553"/>
    </source>
</evidence>
<dbReference type="InterPro" id="IPR052385">
    <property type="entry name" value="Obscurin/Obscurin-like_Reg"/>
</dbReference>
<dbReference type="Gene3D" id="2.60.40.10">
    <property type="entry name" value="Immunoglobulins"/>
    <property type="match status" value="20"/>
</dbReference>
<keyword evidence="8" id="KW-0539">Nucleus</keyword>
<evidence type="ECO:0000256" key="7">
    <source>
        <dbReference type="ARBA" id="ARBA00023157"/>
    </source>
</evidence>
<dbReference type="FunFam" id="2.60.40.10:FF:000569">
    <property type="entry name" value="obscurin-like protein 1 isoform X2"/>
    <property type="match status" value="1"/>
</dbReference>
<sequence length="1897" mass="208665">MEGFGGAPRFLAYPRTFRVQSGTNAVLSCQITGDPQPSVLWEKDKTPIKPSGRFQVETKGDLYSLLVSPATPRDSGVYVCKAKNSVGETYAAATLKVEAGEPQEEDGCSDIEAPVFLVAPSSMRVCRGEDVVFTCRVSGQPRPVLEWEKDGHKLSDLFESSHFAVGQEPEDWHFLKLFGARLPDGGVYVCRARSGSREALAAAVLLVEPHVPLDGLSSGSPADVPTLLGGRQQRRQAAGWCTGLGTRVPNGTVPAGVPGSKAFAVSAGKHAKFRCYVTGKPKPEIIWKKDGEPVPPGRRHLIYEDREGYFILKVLYCKPQDQGLYVCTASNTAGQTLSAVQLRVKEHRLRFQVQLVDVEVAEHEDAVLECQVPLETIPTTWYLEDRELQPSLKYTMEEQGVVRRLTIRDARTDDDGIYLCQMKDKGRSIAEVSVRGVIVKRLPRKLDVMEGENAVFCVETRAVAEGTCWSRDGQQLRESSHTVLKSFGRMHLLVLVHVTRQDAGIISFTVGDSQTSSQLRVKCVKHDPPSAPVAAKMSLVESNAALLSWCPAPDAHLRSPSRYLLERQEVSGAEWVQCLATDLPGRVRILGDSVPREADYRFRICAANEHGRSSPVEFPGSVHLAPAACLERGLQDVWVQDGEDAQFSLELSAAVRGTWFFNGARLGEDEKAGGRCSVRRCGMEHLLLIQKAQLADSGAQVTFVSGSVRVSATLHVQEPPVRIISSNEEGPHAYVAGQRVELWCQLSRPAATVHWYKDGEEVEAGEHLLLEQDGLRCQLVLPCARPQDAGEFVCDAGGDSVFYAVTVAEPPVRIISSNEEGPHAYVAGQRVELWCQLSRPAATVHWYKDGEEVEAGEHLLLEQDGLRCQLVLPCARPQDAGEFVCDAGGDSVFYAVTVAAPQVHIAPVPEAQQLQEVLAGQSVLLECHVSPSDASVCWLKDGEAVVATEDLAICSEGCSQRLHIPAAVLSDSGLYTCHAGDGGDAVSFRVTVSEPPVRIISSNEEGPHAYVAGQRVELWCQLSRPAATVHWYKDGEEVEAGENLMLEQEGPRCQLVLPCAQPQDTGEFVCDTKNTSVSYHVSVAELRVRILHPQQCPQELLVQAPERVELRCELSVQDAPVRWFKDGLEVDETDNLLLLVEGAWRCLLIPKSSAEHTGEYICESKDEAVSFDVKVSEPPVKIVQPHRPPHVVTVSVGETVTLSCELSRADAPVCWTKEGVRLEAGGSLVLEEEGAHRHLLIPVAQAEHSGKYVCNTADDAVTFTVQVLDPLVRILERDLLSTNWHCQAMEDLVLRVHLSHAHGEVKWYKDGEKLQDTGHVRLEEDGPRRSLVILGTTGRDAGEYLCDTGDDSIVFFVTVEVPRVVEIITELQSLTVLEGEDATFKCLVSPEDVAVSWKLNGQPVVPGEQRLVTRSGMCHSLTLRQCQLGDAGTVTANAEGLVSTARLNVQEAQVLFVRKLQDMVAEEQEDVCLEVEVSHETAEVQWLKQGVLLQPSSKYQLQESGCWRTLTIFCLNPADRGTYRCETLHDRTQAKLCVEPRKVSIQTPLADVETFEKETVTFHLELSHPSVPGVWTRDGIRVKPSSKCRISAMGCGHSLTLEGLTLEDSGTITFSTDTLRCSAHLLVREPPVTMVRVPQDVGVPETGIASFECELSRPSVDVKWLKDGQELRPGPNCRIYSAGRRRILQLNRCELSDAGTYTCDASDCQASATLHVQERQVCIVKDLQDAKVREGDNAVFTCEASHEDVKGEWFWDGEKIKVSSTVKIRQEGARHFLLLCSVCLEDAGLIRFVAGTAAISEASLCVEALPIRIVKPLRDKTVLARHKATLECTVSHARGRVRWLRGDTEIFASDKYEICNLDCYRTLIIHRVGPEDEDSYTCDAFDDRSTARLLVEG</sequence>
<feature type="domain" description="Ig-like" evidence="10">
    <location>
        <begin position="249"/>
        <end position="338"/>
    </location>
</feature>
<evidence type="ECO:0000259" key="11">
    <source>
        <dbReference type="PROSITE" id="PS50853"/>
    </source>
</evidence>
<dbReference type="InterPro" id="IPR036116">
    <property type="entry name" value="FN3_sf"/>
</dbReference>
<keyword evidence="4" id="KW-0963">Cytoplasm</keyword>
<dbReference type="SUPFAM" id="SSF49265">
    <property type="entry name" value="Fibronectin type III"/>
    <property type="match status" value="1"/>
</dbReference>
<proteinExistence type="inferred from homology"/>
<organism evidence="12 13">
    <name type="scientific">Rhinopomastus cyanomelas</name>
    <name type="common">Common scimitarbill</name>
    <dbReference type="NCBI Taxonomy" id="113115"/>
    <lineage>
        <taxon>Eukaryota</taxon>
        <taxon>Metazoa</taxon>
        <taxon>Chordata</taxon>
        <taxon>Craniata</taxon>
        <taxon>Vertebrata</taxon>
        <taxon>Euteleostomi</taxon>
        <taxon>Archelosauria</taxon>
        <taxon>Archosauria</taxon>
        <taxon>Dinosauria</taxon>
        <taxon>Saurischia</taxon>
        <taxon>Theropoda</taxon>
        <taxon>Coelurosauria</taxon>
        <taxon>Aves</taxon>
        <taxon>Neognathae</taxon>
        <taxon>Neoaves</taxon>
        <taxon>Telluraves</taxon>
        <taxon>Coraciimorphae</taxon>
        <taxon>Bucerotiformes</taxon>
        <taxon>Rhinopomastidae</taxon>
        <taxon>Rhinopomastus</taxon>
    </lineage>
</organism>
<name>A0A7L1NGR8_RHICY</name>
<dbReference type="FunFam" id="2.60.40.10:FF:001452">
    <property type="entry name" value="Uncharacterized protein, isoform F"/>
    <property type="match status" value="1"/>
</dbReference>
<feature type="non-terminal residue" evidence="12">
    <location>
        <position position="1897"/>
    </location>
</feature>
<comment type="similarity">
    <text evidence="3">Belongs to the protein kinase superfamily. CAMK Ser/Thr protein kinase family.</text>
</comment>
<dbReference type="CDD" id="cd00063">
    <property type="entry name" value="FN3"/>
    <property type="match status" value="1"/>
</dbReference>
<dbReference type="Pfam" id="PF07679">
    <property type="entry name" value="I-set"/>
    <property type="match status" value="13"/>
</dbReference>
<dbReference type="Pfam" id="PF13927">
    <property type="entry name" value="Ig_3"/>
    <property type="match status" value="2"/>
</dbReference>
<dbReference type="SMART" id="SM00408">
    <property type="entry name" value="IGc2"/>
    <property type="match status" value="12"/>
</dbReference>
<keyword evidence="9" id="KW-0393">Immunoglobulin domain</keyword>
<feature type="domain" description="Fibronectin type-III" evidence="11">
    <location>
        <begin position="528"/>
        <end position="627"/>
    </location>
</feature>
<dbReference type="GO" id="GO:0005737">
    <property type="term" value="C:cytoplasm"/>
    <property type="evidence" value="ECO:0007669"/>
    <property type="project" value="UniProtKB-SubCell"/>
</dbReference>
<keyword evidence="6" id="KW-0677">Repeat</keyword>
<feature type="domain" description="Ig-like" evidence="10">
    <location>
        <begin position="1810"/>
        <end position="1884"/>
    </location>
</feature>
<dbReference type="FunFam" id="2.60.40.10:FF:000502">
    <property type="entry name" value="obscurin-like protein 1 isoform X2"/>
    <property type="match status" value="1"/>
</dbReference>
<evidence type="ECO:0000313" key="13">
    <source>
        <dbReference type="Proteomes" id="UP000565785"/>
    </source>
</evidence>
<dbReference type="InterPro" id="IPR007110">
    <property type="entry name" value="Ig-like_dom"/>
</dbReference>
<evidence type="ECO:0000256" key="2">
    <source>
        <dbReference type="ARBA" id="ARBA00004496"/>
    </source>
</evidence>
<keyword evidence="13" id="KW-1185">Reference proteome</keyword>
<dbReference type="FunFam" id="2.60.40.10:FF:000464">
    <property type="entry name" value="Putative obscurin-like protein 1"/>
    <property type="match status" value="1"/>
</dbReference>
<comment type="caution">
    <text evidence="12">The sequence shown here is derived from an EMBL/GenBank/DDBJ whole genome shotgun (WGS) entry which is preliminary data.</text>
</comment>
<dbReference type="InterPro" id="IPR013098">
    <property type="entry name" value="Ig_I-set"/>
</dbReference>
<dbReference type="InterPro" id="IPR036179">
    <property type="entry name" value="Ig-like_dom_sf"/>
</dbReference>
<dbReference type="PROSITE" id="PS50835">
    <property type="entry name" value="IG_LIKE"/>
    <property type="match status" value="14"/>
</dbReference>
<dbReference type="FunFam" id="2.60.40.10:FF:000050">
    <property type="entry name" value="Titin isoform B"/>
    <property type="match status" value="1"/>
</dbReference>
<evidence type="ECO:0000256" key="4">
    <source>
        <dbReference type="ARBA" id="ARBA00022490"/>
    </source>
</evidence>
<feature type="domain" description="Ig-like" evidence="10">
    <location>
        <begin position="1178"/>
        <end position="1264"/>
    </location>
</feature>
<feature type="domain" description="Ig-like" evidence="10">
    <location>
        <begin position="995"/>
        <end position="1082"/>
    </location>
</feature>
<dbReference type="FunFam" id="2.60.40.10:FF:001084">
    <property type="entry name" value="obscurin-like isoform X3"/>
    <property type="match status" value="1"/>
</dbReference>
<dbReference type="GO" id="GO:0005634">
    <property type="term" value="C:nucleus"/>
    <property type="evidence" value="ECO:0007669"/>
    <property type="project" value="UniProtKB-SubCell"/>
</dbReference>
<feature type="non-terminal residue" evidence="12">
    <location>
        <position position="1"/>
    </location>
</feature>
<dbReference type="PROSITE" id="PS50853">
    <property type="entry name" value="FN3"/>
    <property type="match status" value="1"/>
</dbReference>
<evidence type="ECO:0000259" key="10">
    <source>
        <dbReference type="PROSITE" id="PS50835"/>
    </source>
</evidence>
<evidence type="ECO:0000256" key="8">
    <source>
        <dbReference type="ARBA" id="ARBA00023242"/>
    </source>
</evidence>
<dbReference type="FunFam" id="2.60.40.10:FF:000241">
    <property type="entry name" value="obscurin-like protein 1 isoform X2"/>
    <property type="match status" value="4"/>
</dbReference>
<feature type="domain" description="Ig-like" evidence="10">
    <location>
        <begin position="810"/>
        <end position="897"/>
    </location>
</feature>
<feature type="domain" description="Ig-like" evidence="10">
    <location>
        <begin position="1362"/>
        <end position="1544"/>
    </location>
</feature>